<dbReference type="AlphaFoldDB" id="T0KVF3"/>
<accession>T0KVF3</accession>
<sequence>MPTDNVFVVAASEKPTSAKSIHGAPEKVTHHAMALATAYNIPTTWPALSPLGEDAFLSNLTKLVQTFPPKEASIDWVRKWVDACLDLRKCVTSSSVSWMGHDLHSMTFKQLSEYLVECGVGPCKAQDDARDIFYARGKTLASADQVNYSRRRLQ</sequence>
<name>T0KVF3_COLGC</name>
<comment type="caution">
    <text evidence="1">The sequence shown here is derived from an EMBL/GenBank/DDBJ whole genome shotgun (WGS) entry which is preliminary data.</text>
</comment>
<evidence type="ECO:0000313" key="2">
    <source>
        <dbReference type="Proteomes" id="UP000015530"/>
    </source>
</evidence>
<evidence type="ECO:0000313" key="1">
    <source>
        <dbReference type="EMBL" id="EQB43316.1"/>
    </source>
</evidence>
<dbReference type="Proteomes" id="UP000015530">
    <property type="component" value="Unassembled WGS sequence"/>
</dbReference>
<organism evidence="1 2">
    <name type="scientific">Colletotrichum gloeosporioides (strain Cg-14)</name>
    <name type="common">Anthracnose fungus</name>
    <name type="synonym">Glomerella cingulata</name>
    <dbReference type="NCBI Taxonomy" id="1237896"/>
    <lineage>
        <taxon>Eukaryota</taxon>
        <taxon>Fungi</taxon>
        <taxon>Dikarya</taxon>
        <taxon>Ascomycota</taxon>
        <taxon>Pezizomycotina</taxon>
        <taxon>Sordariomycetes</taxon>
        <taxon>Hypocreomycetidae</taxon>
        <taxon>Glomerellales</taxon>
        <taxon>Glomerellaceae</taxon>
        <taxon>Colletotrichum</taxon>
        <taxon>Colletotrichum gloeosporioides species complex</taxon>
    </lineage>
</organism>
<dbReference type="EMBL" id="AMYD01004342">
    <property type="protein sequence ID" value="EQB43316.1"/>
    <property type="molecule type" value="Genomic_DNA"/>
</dbReference>
<gene>
    <name evidence="1" type="ORF">CGLO_18036</name>
</gene>
<reference evidence="2" key="1">
    <citation type="journal article" date="2013" name="Mol. Plant Microbe Interact.">
        <title>Global aspects of pacC regulation of pathogenicity genes in Colletotrichum gloeosporioides as revealed by transcriptome analysis.</title>
        <authorList>
            <person name="Alkan N."/>
            <person name="Meng X."/>
            <person name="Friedlander G."/>
            <person name="Reuveni E."/>
            <person name="Sukno S."/>
            <person name="Sherman A."/>
            <person name="Thon M."/>
            <person name="Fluhr R."/>
            <person name="Prusky D."/>
        </authorList>
    </citation>
    <scope>NUCLEOTIDE SEQUENCE [LARGE SCALE GENOMIC DNA]</scope>
    <source>
        <strain evidence="2">Cg-14</strain>
    </source>
</reference>
<protein>
    <submittedName>
        <fullName evidence="1">Uncharacterized protein</fullName>
    </submittedName>
</protein>
<proteinExistence type="predicted"/>
<dbReference type="HOGENOM" id="CLU_1704094_0_0_1"/>